<keyword evidence="9 20" id="KW-0812">Transmembrane</keyword>
<organism evidence="26 27">
    <name type="scientific">Oleiharenicola lentus</name>
    <dbReference type="NCBI Taxonomy" id="2508720"/>
    <lineage>
        <taxon>Bacteria</taxon>
        <taxon>Pseudomonadati</taxon>
        <taxon>Verrucomicrobiota</taxon>
        <taxon>Opitutia</taxon>
        <taxon>Opitutales</taxon>
        <taxon>Opitutaceae</taxon>
        <taxon>Oleiharenicola</taxon>
    </lineage>
</organism>
<reference evidence="26 27" key="1">
    <citation type="submission" date="2019-01" db="EMBL/GenBank/DDBJ databases">
        <title>Lacunisphaera sp. strain TWA-58.</title>
        <authorList>
            <person name="Chen W.-M."/>
        </authorList>
    </citation>
    <scope>NUCLEOTIDE SEQUENCE [LARGE SCALE GENOMIC DNA]</scope>
    <source>
        <strain evidence="26 27">TWA-58</strain>
    </source>
</reference>
<dbReference type="PROSITE" id="PS50894">
    <property type="entry name" value="HPT"/>
    <property type="match status" value="1"/>
</dbReference>
<evidence type="ECO:0000256" key="7">
    <source>
        <dbReference type="ARBA" id="ARBA00022553"/>
    </source>
</evidence>
<dbReference type="Pfam" id="PF00072">
    <property type="entry name" value="Response_reg"/>
    <property type="match status" value="1"/>
</dbReference>
<feature type="domain" description="PAS" evidence="23">
    <location>
        <begin position="818"/>
        <end position="888"/>
    </location>
</feature>
<sequence length="1717" mass="189468">MSPSPTASLPWLRSCASLILIIGLVVVAGWVMDWPWARQWAPRSMDTTMNAAVGLIVGAAGLLARSAGLKRSARVAGVFLLLLGAAVLIDLFTGWIGWISRLFWVHPESYMWVSGRMAPHSAVAFLLAGIGLSLADTRWFSRDGERFAAGFVFGTGFLPLVHYATIILFYGDDIHSRNMGLPLACGFMLLGGAQIDWRRKLKGDGAPRLLAGLSAAFITCIAVYMVVGNRLLIETNHEIAQAQEARAAINSLISRVARMESTARAYALTGASDFGNRVDVHAAEMRRELDSLPALLLPLPGKEADLEELRTLTREKIEAAEKLVNLRATEGLTAAANFLASLPQDRTSRLVRLAAAMLAEEDTRHRRSVGMQQVLETNIRVALGAGGLMVALMMVATSLLSFQAARARQRAEHGLQEVSALQRAVLDGTVLSVIATEPDGTIREFNRGAELMLGYSREEMVGLRSPEIIHVYGEVAAHAAELSARLGRRIEPGFEVFVARARDGQVDEREWTYVRKDGTRFPVQLSVTALRDNEGRITGFLGVAQDLTEKKRAQIALQASEKKLGEVLGHADCLVWEAQVALKPDDWNWQMSVYPSGLYHRLTQQYGIEQGAGLWYRFQIPEQEEMNRASRAAMERGDAGYVQEFRVIRDGQTTWLREAVAIRRQESGRFWLVGVATDVTDRKLAEEALRFTEERFRSFAQLAPVGICQTDDKGHCLYVNDRWCEITGRPDSEFIGKNWAMAVHPQDRRNVLKAWMGLLKGGSESAIEYRFQHPTGESRWVAGSAVPLRDPAGHIMGFLGTITDVTDRKRAAEALTKSEQQFRNAFDYAGIGMALVAPDGRWLQVNQALHNLLGYSEEELLARTFQDVTHPEDLEVDLANLQELLAGRRHYYQIEKRYLHRDSHVVNVRLTVTVVRSPDGSPLHFIAQVEDITARHLAEQALIASQRQLSDVFRSMAEGLALHDPAGRIIECNAAAETILGLTRDQLLGRNEIDPSWQLLQEDGSPCPVDQIPSAITCRTLQPQRGVVLGVRRGDGSRVWVTVNTEAVLDEHGRLKSVVASFSDITAKRAADEELRKLALIASRTSNAVVLTDAARRVIWVNEGFTRMTGYRFEEIQGKVPGWVLQGKDTDPAVVAHMRACLSREEGFQVEVKNYRKDGVPYWIRSDVQPIRSARGKIEYFMAIQHDITEQKALETNLAQARDEAVAASRMKSEFLANVSHEIRTPMNGVLGMAELLMDTNLTEDQRQMGRVIQSSANNLLTIIDDLLDFSKIEAGKFRLTTQEFSLAEQLEQAMALMVPRAVSGRISLQSELPDDLPARLCGDPGRIQQVLVNLLGNAVKFTERGSVTLVVRPLDSARAGRYAFRVEVRDTGIGIPPDQIDRLFQPFVQADGSSTRRFGGTGLGLAISRQLIELMSGRIGCESRPGEGSVFWFELELELATSPLAPAEPKPAVVPALPSARLLVAEDQHANQLVMRLLLTKMGVNFKLVGDGMAVIEELSRENYSLVLMDCQMPRMDGYEATRLIRTGAAGPDNETVPIVALTAHAMASDREKCLEAGMDDYLSKPVRFENLQPILQRLGIGFVVPVPEPPAPPSPPTAILDEAQLAQLRSLPGRKGPRLLDELASMALQEVPAGLAELRRQVSAQAARPVVQTAHRLAGAAANLGARKLRALLLEVEKSAEAGDWTQVSRQLDDLDREWIPVQQALSGLVPANHA</sequence>
<accession>A0A4Q1C5Z4</accession>
<feature type="transmembrane region" description="Helical" evidence="20">
    <location>
        <begin position="118"/>
        <end position="135"/>
    </location>
</feature>
<feature type="modified residue" description="Phosphohistidine" evidence="18">
    <location>
        <position position="1657"/>
    </location>
</feature>
<dbReference type="Pfam" id="PF13426">
    <property type="entry name" value="PAS_9"/>
    <property type="match status" value="3"/>
</dbReference>
<dbReference type="GO" id="GO:0005886">
    <property type="term" value="C:plasma membrane"/>
    <property type="evidence" value="ECO:0007669"/>
    <property type="project" value="UniProtKB-SubCell"/>
</dbReference>
<dbReference type="SMART" id="SM00388">
    <property type="entry name" value="HisKA"/>
    <property type="match status" value="1"/>
</dbReference>
<dbReference type="InterPro" id="IPR036641">
    <property type="entry name" value="HPT_dom_sf"/>
</dbReference>
<evidence type="ECO:0000256" key="17">
    <source>
        <dbReference type="ARBA" id="ARBA00068150"/>
    </source>
</evidence>
<dbReference type="Pfam" id="PF08447">
    <property type="entry name" value="PAS_3"/>
    <property type="match status" value="2"/>
</dbReference>
<evidence type="ECO:0000256" key="18">
    <source>
        <dbReference type="PROSITE-ProRule" id="PRU00110"/>
    </source>
</evidence>
<dbReference type="PANTHER" id="PTHR45339:SF1">
    <property type="entry name" value="HYBRID SIGNAL TRANSDUCTION HISTIDINE KINASE J"/>
    <property type="match status" value="1"/>
</dbReference>
<keyword evidence="7 19" id="KW-0597">Phosphoprotein</keyword>
<keyword evidence="5" id="KW-1003">Cell membrane</keyword>
<dbReference type="InterPro" id="IPR013655">
    <property type="entry name" value="PAS_fold_3"/>
</dbReference>
<evidence type="ECO:0000256" key="19">
    <source>
        <dbReference type="PROSITE-ProRule" id="PRU00169"/>
    </source>
</evidence>
<evidence type="ECO:0000256" key="2">
    <source>
        <dbReference type="ARBA" id="ARBA00004496"/>
    </source>
</evidence>
<keyword evidence="11" id="KW-0418">Kinase</keyword>
<dbReference type="SUPFAM" id="SSF47226">
    <property type="entry name" value="Histidine-containing phosphotransfer domain, HPT domain"/>
    <property type="match status" value="1"/>
</dbReference>
<evidence type="ECO:0000256" key="12">
    <source>
        <dbReference type="ARBA" id="ARBA00022840"/>
    </source>
</evidence>
<dbReference type="SUPFAM" id="SSF52172">
    <property type="entry name" value="CheY-like"/>
    <property type="match status" value="1"/>
</dbReference>
<dbReference type="InterPro" id="IPR035965">
    <property type="entry name" value="PAS-like_dom_sf"/>
</dbReference>
<evidence type="ECO:0000259" key="24">
    <source>
        <dbReference type="PROSITE" id="PS50113"/>
    </source>
</evidence>
<gene>
    <name evidence="26" type="ORF">ESB00_18765</name>
</gene>
<keyword evidence="8" id="KW-0808">Transferase</keyword>
<feature type="domain" description="PAS" evidence="23">
    <location>
        <begin position="418"/>
        <end position="462"/>
    </location>
</feature>
<dbReference type="Pfam" id="PF00512">
    <property type="entry name" value="HisKA"/>
    <property type="match status" value="1"/>
</dbReference>
<feature type="domain" description="Response regulatory" evidence="22">
    <location>
        <begin position="1462"/>
        <end position="1581"/>
    </location>
</feature>
<feature type="domain" description="PAS" evidence="23">
    <location>
        <begin position="945"/>
        <end position="993"/>
    </location>
</feature>
<dbReference type="PROSITE" id="PS50110">
    <property type="entry name" value="RESPONSE_REGULATORY"/>
    <property type="match status" value="1"/>
</dbReference>
<name>A0A4Q1C5Z4_9BACT</name>
<feature type="domain" description="PAC" evidence="24">
    <location>
        <begin position="507"/>
        <end position="559"/>
    </location>
</feature>
<dbReference type="GO" id="GO:0005737">
    <property type="term" value="C:cytoplasm"/>
    <property type="evidence" value="ECO:0007669"/>
    <property type="project" value="UniProtKB-SubCell"/>
</dbReference>
<evidence type="ECO:0000256" key="6">
    <source>
        <dbReference type="ARBA" id="ARBA00022490"/>
    </source>
</evidence>
<dbReference type="InterPro" id="IPR000014">
    <property type="entry name" value="PAS"/>
</dbReference>
<feature type="domain" description="PAC" evidence="24">
    <location>
        <begin position="892"/>
        <end position="944"/>
    </location>
</feature>
<evidence type="ECO:0000256" key="15">
    <source>
        <dbReference type="ARBA" id="ARBA00023136"/>
    </source>
</evidence>
<keyword evidence="6" id="KW-0963">Cytoplasm</keyword>
<dbReference type="FunFam" id="3.30.565.10:FF:000010">
    <property type="entry name" value="Sensor histidine kinase RcsC"/>
    <property type="match status" value="1"/>
</dbReference>
<proteinExistence type="predicted"/>
<dbReference type="Gene3D" id="1.10.287.130">
    <property type="match status" value="1"/>
</dbReference>
<dbReference type="OrthoDB" id="9815750at2"/>
<dbReference type="PROSITE" id="PS50113">
    <property type="entry name" value="PAC"/>
    <property type="match status" value="6"/>
</dbReference>
<comment type="subunit">
    <text evidence="16">At low DSF concentrations, interacts with RpfF.</text>
</comment>
<dbReference type="GO" id="GO:0005524">
    <property type="term" value="F:ATP binding"/>
    <property type="evidence" value="ECO:0007669"/>
    <property type="project" value="UniProtKB-KW"/>
</dbReference>
<dbReference type="InterPro" id="IPR003661">
    <property type="entry name" value="HisK_dim/P_dom"/>
</dbReference>
<feature type="modified residue" description="4-aspartylphosphate" evidence="19">
    <location>
        <position position="1511"/>
    </location>
</feature>
<dbReference type="InterPro" id="IPR008207">
    <property type="entry name" value="Sig_transdc_His_kin_Hpt_dom"/>
</dbReference>
<keyword evidence="12" id="KW-0067">ATP-binding</keyword>
<feature type="domain" description="PAS" evidence="23">
    <location>
        <begin position="692"/>
        <end position="762"/>
    </location>
</feature>
<dbReference type="InterPro" id="IPR011006">
    <property type="entry name" value="CheY-like_superfamily"/>
</dbReference>
<evidence type="ECO:0000256" key="13">
    <source>
        <dbReference type="ARBA" id="ARBA00022989"/>
    </source>
</evidence>
<dbReference type="EMBL" id="SDHX01000002">
    <property type="protein sequence ID" value="RXK53729.1"/>
    <property type="molecule type" value="Genomic_DNA"/>
</dbReference>
<dbReference type="SMART" id="SM00086">
    <property type="entry name" value="PAC"/>
    <property type="match status" value="6"/>
</dbReference>
<dbReference type="FunFam" id="1.10.287.130:FF:000002">
    <property type="entry name" value="Two-component osmosensing histidine kinase"/>
    <property type="match status" value="1"/>
</dbReference>
<dbReference type="Gene3D" id="1.20.120.160">
    <property type="entry name" value="HPT domain"/>
    <property type="match status" value="1"/>
</dbReference>
<dbReference type="NCBIfam" id="TIGR00229">
    <property type="entry name" value="sensory_box"/>
    <property type="match status" value="6"/>
</dbReference>
<comment type="subcellular location">
    <subcellularLocation>
        <location evidence="3">Cell membrane</location>
        <topology evidence="3">Multi-pass membrane protein</topology>
    </subcellularLocation>
    <subcellularLocation>
        <location evidence="2">Cytoplasm</location>
    </subcellularLocation>
</comment>
<dbReference type="CDD" id="cd16922">
    <property type="entry name" value="HATPase_EvgS-ArcB-TorS-like"/>
    <property type="match status" value="1"/>
</dbReference>
<dbReference type="CDD" id="cd17546">
    <property type="entry name" value="REC_hyHK_CKI1_RcsC-like"/>
    <property type="match status" value="1"/>
</dbReference>
<feature type="domain" description="PAC" evidence="24">
    <location>
        <begin position="635"/>
        <end position="691"/>
    </location>
</feature>
<evidence type="ECO:0000259" key="21">
    <source>
        <dbReference type="PROSITE" id="PS50109"/>
    </source>
</evidence>
<protein>
    <recommendedName>
        <fullName evidence="17">Sensory/regulatory protein RpfC</fullName>
        <ecNumber evidence="4">2.7.13.3</ecNumber>
    </recommendedName>
</protein>
<feature type="transmembrane region" description="Helical" evidence="20">
    <location>
        <begin position="12"/>
        <end position="31"/>
    </location>
</feature>
<evidence type="ECO:0000256" key="20">
    <source>
        <dbReference type="SAM" id="Phobius"/>
    </source>
</evidence>
<feature type="transmembrane region" description="Helical" evidence="20">
    <location>
        <begin position="381"/>
        <end position="402"/>
    </location>
</feature>
<feature type="domain" description="PAC" evidence="24">
    <location>
        <begin position="1148"/>
        <end position="1200"/>
    </location>
</feature>
<dbReference type="FunFam" id="3.30.450.20:FF:000099">
    <property type="entry name" value="Sensory box sensor histidine kinase"/>
    <property type="match status" value="1"/>
</dbReference>
<dbReference type="InterPro" id="IPR003594">
    <property type="entry name" value="HATPase_dom"/>
</dbReference>
<dbReference type="InterPro" id="IPR036890">
    <property type="entry name" value="HATPase_C_sf"/>
</dbReference>
<feature type="domain" description="PAC" evidence="24">
    <location>
        <begin position="765"/>
        <end position="817"/>
    </location>
</feature>
<evidence type="ECO:0000256" key="11">
    <source>
        <dbReference type="ARBA" id="ARBA00022777"/>
    </source>
</evidence>
<dbReference type="Gene3D" id="3.40.50.2300">
    <property type="match status" value="1"/>
</dbReference>
<feature type="domain" description="HPt" evidence="25">
    <location>
        <begin position="1618"/>
        <end position="1715"/>
    </location>
</feature>
<evidence type="ECO:0000256" key="14">
    <source>
        <dbReference type="ARBA" id="ARBA00023012"/>
    </source>
</evidence>
<dbReference type="GO" id="GO:0000155">
    <property type="term" value="F:phosphorelay sensor kinase activity"/>
    <property type="evidence" value="ECO:0007669"/>
    <property type="project" value="InterPro"/>
</dbReference>
<keyword evidence="15 20" id="KW-0472">Membrane</keyword>
<dbReference type="CDD" id="cd00130">
    <property type="entry name" value="PAS"/>
    <property type="match status" value="5"/>
</dbReference>
<dbReference type="GO" id="GO:0032991">
    <property type="term" value="C:protein-containing complex"/>
    <property type="evidence" value="ECO:0007669"/>
    <property type="project" value="UniProtKB-ARBA"/>
</dbReference>
<evidence type="ECO:0000256" key="4">
    <source>
        <dbReference type="ARBA" id="ARBA00012438"/>
    </source>
</evidence>
<dbReference type="InterPro" id="IPR005467">
    <property type="entry name" value="His_kinase_dom"/>
</dbReference>
<feature type="transmembrane region" description="Helical" evidence="20">
    <location>
        <begin position="147"/>
        <end position="169"/>
    </location>
</feature>
<dbReference type="Pfam" id="PF02518">
    <property type="entry name" value="HATPase_c"/>
    <property type="match status" value="1"/>
</dbReference>
<dbReference type="PROSITE" id="PS50109">
    <property type="entry name" value="HIS_KIN"/>
    <property type="match status" value="1"/>
</dbReference>
<dbReference type="Proteomes" id="UP000290218">
    <property type="component" value="Unassembled WGS sequence"/>
</dbReference>
<feature type="domain" description="Histidine kinase" evidence="21">
    <location>
        <begin position="1218"/>
        <end position="1440"/>
    </location>
</feature>
<dbReference type="SMART" id="SM00091">
    <property type="entry name" value="PAS"/>
    <property type="match status" value="5"/>
</dbReference>
<feature type="domain" description="PAC" evidence="24">
    <location>
        <begin position="1025"/>
        <end position="1077"/>
    </location>
</feature>
<dbReference type="Pfam" id="PF01627">
    <property type="entry name" value="Hpt"/>
    <property type="match status" value="1"/>
</dbReference>
<feature type="transmembrane region" description="Helical" evidence="20">
    <location>
        <begin position="51"/>
        <end position="68"/>
    </location>
</feature>
<evidence type="ECO:0000259" key="22">
    <source>
        <dbReference type="PROSITE" id="PS50110"/>
    </source>
</evidence>
<evidence type="ECO:0000256" key="9">
    <source>
        <dbReference type="ARBA" id="ARBA00022692"/>
    </source>
</evidence>
<dbReference type="SMART" id="SM00387">
    <property type="entry name" value="HATPase_c"/>
    <property type="match status" value="1"/>
</dbReference>
<keyword evidence="13 20" id="KW-1133">Transmembrane helix</keyword>
<feature type="domain" description="PAS" evidence="23">
    <location>
        <begin position="1074"/>
        <end position="1119"/>
    </location>
</feature>
<comment type="catalytic activity">
    <reaction evidence="1">
        <text>ATP + protein L-histidine = ADP + protein N-phospho-L-histidine.</text>
        <dbReference type="EC" id="2.7.13.3"/>
    </reaction>
</comment>
<dbReference type="PANTHER" id="PTHR45339">
    <property type="entry name" value="HYBRID SIGNAL TRANSDUCTION HISTIDINE KINASE J"/>
    <property type="match status" value="1"/>
</dbReference>
<feature type="transmembrane region" description="Helical" evidence="20">
    <location>
        <begin position="75"/>
        <end position="98"/>
    </location>
</feature>
<dbReference type="PRINTS" id="PR00344">
    <property type="entry name" value="BCTRLSENSOR"/>
</dbReference>
<comment type="caution">
    <text evidence="26">The sequence shown here is derived from an EMBL/GenBank/DDBJ whole genome shotgun (WGS) entry which is preliminary data.</text>
</comment>
<evidence type="ECO:0000313" key="27">
    <source>
        <dbReference type="Proteomes" id="UP000290218"/>
    </source>
</evidence>
<keyword evidence="27" id="KW-1185">Reference proteome</keyword>
<evidence type="ECO:0000256" key="8">
    <source>
        <dbReference type="ARBA" id="ARBA00022679"/>
    </source>
</evidence>
<dbReference type="PROSITE" id="PS50112">
    <property type="entry name" value="PAS"/>
    <property type="match status" value="5"/>
</dbReference>
<dbReference type="Gene3D" id="3.30.565.10">
    <property type="entry name" value="Histidine kinase-like ATPase, C-terminal domain"/>
    <property type="match status" value="1"/>
</dbReference>
<evidence type="ECO:0000259" key="25">
    <source>
        <dbReference type="PROSITE" id="PS50894"/>
    </source>
</evidence>
<dbReference type="SUPFAM" id="SSF55874">
    <property type="entry name" value="ATPase domain of HSP90 chaperone/DNA topoisomerase II/histidine kinase"/>
    <property type="match status" value="1"/>
</dbReference>
<dbReference type="InterPro" id="IPR001610">
    <property type="entry name" value="PAC"/>
</dbReference>
<keyword evidence="10" id="KW-0547">Nucleotide-binding</keyword>
<keyword evidence="14" id="KW-0902">Two-component regulatory system</keyword>
<dbReference type="InterPro" id="IPR001789">
    <property type="entry name" value="Sig_transdc_resp-reg_receiver"/>
</dbReference>
<evidence type="ECO:0000256" key="16">
    <source>
        <dbReference type="ARBA" id="ARBA00064003"/>
    </source>
</evidence>
<dbReference type="Gene3D" id="3.30.450.20">
    <property type="entry name" value="PAS domain"/>
    <property type="match status" value="6"/>
</dbReference>
<evidence type="ECO:0000313" key="26">
    <source>
        <dbReference type="EMBL" id="RXK53729.1"/>
    </source>
</evidence>
<dbReference type="SUPFAM" id="SSF55785">
    <property type="entry name" value="PYP-like sensor domain (PAS domain)"/>
    <property type="match status" value="6"/>
</dbReference>
<dbReference type="SUPFAM" id="SSF47384">
    <property type="entry name" value="Homodimeric domain of signal transducing histidine kinase"/>
    <property type="match status" value="1"/>
</dbReference>
<evidence type="ECO:0000256" key="10">
    <source>
        <dbReference type="ARBA" id="ARBA00022741"/>
    </source>
</evidence>
<evidence type="ECO:0000256" key="3">
    <source>
        <dbReference type="ARBA" id="ARBA00004651"/>
    </source>
</evidence>
<dbReference type="InterPro" id="IPR036097">
    <property type="entry name" value="HisK_dim/P_sf"/>
</dbReference>
<dbReference type="InterPro" id="IPR004358">
    <property type="entry name" value="Sig_transdc_His_kin-like_C"/>
</dbReference>
<dbReference type="Pfam" id="PF05227">
    <property type="entry name" value="CHASE3"/>
    <property type="match status" value="1"/>
</dbReference>
<evidence type="ECO:0000256" key="5">
    <source>
        <dbReference type="ARBA" id="ARBA00022475"/>
    </source>
</evidence>
<dbReference type="InterPro" id="IPR000700">
    <property type="entry name" value="PAS-assoc_C"/>
</dbReference>
<feature type="transmembrane region" description="Helical" evidence="20">
    <location>
        <begin position="209"/>
        <end position="227"/>
    </location>
</feature>
<dbReference type="InterPro" id="IPR007891">
    <property type="entry name" value="CHASE3"/>
</dbReference>
<dbReference type="SMART" id="SM00448">
    <property type="entry name" value="REC"/>
    <property type="match status" value="1"/>
</dbReference>
<dbReference type="RefSeq" id="WP_129049705.1">
    <property type="nucleotide sequence ID" value="NZ_SDHX01000002.1"/>
</dbReference>
<dbReference type="EC" id="2.7.13.3" evidence="4"/>
<evidence type="ECO:0000259" key="23">
    <source>
        <dbReference type="PROSITE" id="PS50112"/>
    </source>
</evidence>
<evidence type="ECO:0000256" key="1">
    <source>
        <dbReference type="ARBA" id="ARBA00000085"/>
    </source>
</evidence>
<dbReference type="CDD" id="cd00082">
    <property type="entry name" value="HisKA"/>
    <property type="match status" value="1"/>
</dbReference>